<name>A0A5D5AGL1_9EURY</name>
<evidence type="ECO:0000313" key="1">
    <source>
        <dbReference type="EMBL" id="TYT60968.1"/>
    </source>
</evidence>
<reference evidence="1 2" key="1">
    <citation type="submission" date="2019-08" db="EMBL/GenBank/DDBJ databases">
        <title>Archaea genome.</title>
        <authorList>
            <person name="Kajale S."/>
            <person name="Shouche Y."/>
            <person name="Deshpande N."/>
            <person name="Sharma A."/>
        </authorList>
    </citation>
    <scope>NUCLEOTIDE SEQUENCE [LARGE SCALE GENOMIC DNA]</scope>
    <source>
        <strain evidence="1 2">ESP3B_9</strain>
    </source>
</reference>
<sequence length="67" mass="7453">MSDGEAARVQIGDSERTGCYSLPVETLRVENGDEPDEVVLFTDDLTRCTEWIAASGSESFVDLRAWR</sequence>
<dbReference type="AlphaFoldDB" id="A0A5D5AGL1"/>
<dbReference type="EMBL" id="VTAW01000025">
    <property type="protein sequence ID" value="TYT60968.1"/>
    <property type="molecule type" value="Genomic_DNA"/>
</dbReference>
<keyword evidence="2" id="KW-1185">Reference proteome</keyword>
<accession>A0A5D5AGL1</accession>
<evidence type="ECO:0000313" key="2">
    <source>
        <dbReference type="Proteomes" id="UP000324104"/>
    </source>
</evidence>
<gene>
    <name evidence="1" type="ORF">FYC77_15860</name>
</gene>
<organism evidence="1 2">
    <name type="scientific">Natrialba swarupiae</name>
    <dbReference type="NCBI Taxonomy" id="2448032"/>
    <lineage>
        <taxon>Archaea</taxon>
        <taxon>Methanobacteriati</taxon>
        <taxon>Methanobacteriota</taxon>
        <taxon>Stenosarchaea group</taxon>
        <taxon>Halobacteria</taxon>
        <taxon>Halobacteriales</taxon>
        <taxon>Natrialbaceae</taxon>
        <taxon>Natrialba</taxon>
    </lineage>
</organism>
<comment type="caution">
    <text evidence="1">The sequence shown here is derived from an EMBL/GenBank/DDBJ whole genome shotgun (WGS) entry which is preliminary data.</text>
</comment>
<dbReference type="Proteomes" id="UP000324104">
    <property type="component" value="Unassembled WGS sequence"/>
</dbReference>
<dbReference type="RefSeq" id="WP_149082478.1">
    <property type="nucleotide sequence ID" value="NZ_VTAW01000025.1"/>
</dbReference>
<protein>
    <submittedName>
        <fullName evidence="1">Uncharacterized protein</fullName>
    </submittedName>
</protein>
<proteinExistence type="predicted"/>